<gene>
    <name evidence="1" type="ORF">NPX13_g1768</name>
</gene>
<dbReference type="EMBL" id="JANPWZ010000169">
    <property type="protein sequence ID" value="KAJ3578799.1"/>
    <property type="molecule type" value="Genomic_DNA"/>
</dbReference>
<evidence type="ECO:0008006" key="3">
    <source>
        <dbReference type="Google" id="ProtNLM"/>
    </source>
</evidence>
<dbReference type="VEuPathDB" id="FungiDB:F4678DRAFT_452145"/>
<accession>A0A9W8TR13</accession>
<sequence>MPPPLLNIPLEILLHITSYLSTPEYGNFRGTCTCIEGSLFLVFAKEFFSKRQFALVEFSIQALLDISKSRFGPYLTHVIISLQHPRRLSDSSTDVPGSVKYNHYYAAYLDHHDFIETGRDVEMLSDAFKHLPNLQSMYQLSSFGLEIWSPRPASIGMRDFVSASRHRDGTSWTCYGVPTFEAKTHRFLGLPTIFHSGGHSHNHHDYTSHVFLVILRAMANGAASNWNPRLTRMEVLLHTCLLQDISFKIPKHLDAEISLALSKLKTLFLDHLTEAPSHAPRTRIIQRVDPTPVSTPGFFLSRFLVKITALEHLRLNFQDYKAESTIQFLSWLADMDGNRAIYRDVPPDSLELANAKDSLPLEFPATPKFSNLEALDIGMALVEKRVLLALFTRYKATLKSVGLHKTTLASTALVDKRTNLWAQLCNEMAQADLQLNMLSISYPRQYLGNYNNPPIKSEPVMFKGPRHKTTWKGSAFAQSIKDVVSEMVIASRSQSGSGDDTDGMGFF</sequence>
<evidence type="ECO:0000313" key="1">
    <source>
        <dbReference type="EMBL" id="KAJ3578799.1"/>
    </source>
</evidence>
<evidence type="ECO:0000313" key="2">
    <source>
        <dbReference type="Proteomes" id="UP001148614"/>
    </source>
</evidence>
<comment type="caution">
    <text evidence="1">The sequence shown here is derived from an EMBL/GenBank/DDBJ whole genome shotgun (WGS) entry which is preliminary data.</text>
</comment>
<dbReference type="AlphaFoldDB" id="A0A9W8TR13"/>
<proteinExistence type="predicted"/>
<name>A0A9W8TR13_9PEZI</name>
<protein>
    <recommendedName>
        <fullName evidence="3">F-box domain-containing protein</fullName>
    </recommendedName>
</protein>
<keyword evidence="2" id="KW-1185">Reference proteome</keyword>
<dbReference type="Proteomes" id="UP001148614">
    <property type="component" value="Unassembled WGS sequence"/>
</dbReference>
<organism evidence="1 2">
    <name type="scientific">Xylaria arbuscula</name>
    <dbReference type="NCBI Taxonomy" id="114810"/>
    <lineage>
        <taxon>Eukaryota</taxon>
        <taxon>Fungi</taxon>
        <taxon>Dikarya</taxon>
        <taxon>Ascomycota</taxon>
        <taxon>Pezizomycotina</taxon>
        <taxon>Sordariomycetes</taxon>
        <taxon>Xylariomycetidae</taxon>
        <taxon>Xylariales</taxon>
        <taxon>Xylariaceae</taxon>
        <taxon>Xylaria</taxon>
    </lineage>
</organism>
<reference evidence="1" key="1">
    <citation type="submission" date="2022-07" db="EMBL/GenBank/DDBJ databases">
        <title>Genome Sequence of Xylaria arbuscula.</title>
        <authorList>
            <person name="Buettner E."/>
        </authorList>
    </citation>
    <scope>NUCLEOTIDE SEQUENCE</scope>
    <source>
        <strain evidence="1">VT107</strain>
    </source>
</reference>